<dbReference type="EMBL" id="JBHUFA010000001">
    <property type="protein sequence ID" value="MFD1694816.1"/>
    <property type="molecule type" value="Genomic_DNA"/>
</dbReference>
<reference evidence="8" key="1">
    <citation type="journal article" date="2019" name="Int. J. Syst. Evol. Microbiol.">
        <title>The Global Catalogue of Microorganisms (GCM) 10K type strain sequencing project: providing services to taxonomists for standard genome sequencing and annotation.</title>
        <authorList>
            <consortium name="The Broad Institute Genomics Platform"/>
            <consortium name="The Broad Institute Genome Sequencing Center for Infectious Disease"/>
            <person name="Wu L."/>
            <person name="Ma J."/>
        </authorList>
    </citation>
    <scope>NUCLEOTIDE SEQUENCE [LARGE SCALE GENOMIC DNA]</scope>
    <source>
        <strain evidence="8">JCM 3369</strain>
    </source>
</reference>
<dbReference type="Pfam" id="PF00672">
    <property type="entry name" value="HAMP"/>
    <property type="match status" value="1"/>
</dbReference>
<dbReference type="SUPFAM" id="SSF58104">
    <property type="entry name" value="Methyl-accepting chemotaxis protein (MCP) signaling domain"/>
    <property type="match status" value="1"/>
</dbReference>
<evidence type="ECO:0000256" key="3">
    <source>
        <dbReference type="PROSITE-ProRule" id="PRU00284"/>
    </source>
</evidence>
<evidence type="ECO:0000256" key="2">
    <source>
        <dbReference type="ARBA" id="ARBA00029447"/>
    </source>
</evidence>
<dbReference type="InterPro" id="IPR004089">
    <property type="entry name" value="MCPsignal_dom"/>
</dbReference>
<proteinExistence type="inferred from homology"/>
<dbReference type="Gene3D" id="6.10.340.10">
    <property type="match status" value="1"/>
</dbReference>
<dbReference type="SMART" id="SM00283">
    <property type="entry name" value="MA"/>
    <property type="match status" value="1"/>
</dbReference>
<evidence type="ECO:0000256" key="4">
    <source>
        <dbReference type="SAM" id="Phobius"/>
    </source>
</evidence>
<dbReference type="PANTHER" id="PTHR32089:SF112">
    <property type="entry name" value="LYSOZYME-LIKE PROTEIN-RELATED"/>
    <property type="match status" value="1"/>
</dbReference>
<feature type="domain" description="HAMP" evidence="6">
    <location>
        <begin position="208"/>
        <end position="261"/>
    </location>
</feature>
<feature type="domain" description="Methyl-accepting transducer" evidence="5">
    <location>
        <begin position="301"/>
        <end position="530"/>
    </location>
</feature>
<dbReference type="PROSITE" id="PS50111">
    <property type="entry name" value="CHEMOTAXIS_TRANSDUC_2"/>
    <property type="match status" value="1"/>
</dbReference>
<gene>
    <name evidence="7" type="ORF">ACFSC7_04755</name>
</gene>
<dbReference type="PROSITE" id="PS50885">
    <property type="entry name" value="HAMP"/>
    <property type="match status" value="1"/>
</dbReference>
<evidence type="ECO:0000313" key="7">
    <source>
        <dbReference type="EMBL" id="MFD1694816.1"/>
    </source>
</evidence>
<feature type="transmembrane region" description="Helical" evidence="4">
    <location>
        <begin position="185"/>
        <end position="205"/>
    </location>
</feature>
<keyword evidence="4" id="KW-0812">Transmembrane</keyword>
<keyword evidence="1 3" id="KW-0807">Transducer</keyword>
<dbReference type="RefSeq" id="WP_188318789.1">
    <property type="nucleotide sequence ID" value="NZ_JBHUFA010000001.1"/>
</dbReference>
<keyword evidence="8" id="KW-1185">Reference proteome</keyword>
<keyword evidence="4" id="KW-0472">Membrane</keyword>
<organism evidence="7 8">
    <name type="scientific">Roseibium aestuarii</name>
    <dbReference type="NCBI Taxonomy" id="2600299"/>
    <lineage>
        <taxon>Bacteria</taxon>
        <taxon>Pseudomonadati</taxon>
        <taxon>Pseudomonadota</taxon>
        <taxon>Alphaproteobacteria</taxon>
        <taxon>Hyphomicrobiales</taxon>
        <taxon>Stappiaceae</taxon>
        <taxon>Roseibium</taxon>
    </lineage>
</organism>
<accession>A0ABW4JU87</accession>
<evidence type="ECO:0000256" key="1">
    <source>
        <dbReference type="ARBA" id="ARBA00023224"/>
    </source>
</evidence>
<comment type="caution">
    <text evidence="7">The sequence shown here is derived from an EMBL/GenBank/DDBJ whole genome shotgun (WGS) entry which is preliminary data.</text>
</comment>
<dbReference type="Proteomes" id="UP001597327">
    <property type="component" value="Unassembled WGS sequence"/>
</dbReference>
<dbReference type="Pfam" id="PF00015">
    <property type="entry name" value="MCPsignal"/>
    <property type="match status" value="1"/>
</dbReference>
<dbReference type="InterPro" id="IPR003660">
    <property type="entry name" value="HAMP_dom"/>
</dbReference>
<evidence type="ECO:0000259" key="5">
    <source>
        <dbReference type="PROSITE" id="PS50111"/>
    </source>
</evidence>
<dbReference type="Gene3D" id="1.10.287.950">
    <property type="entry name" value="Methyl-accepting chemotaxis protein"/>
    <property type="match status" value="1"/>
</dbReference>
<sequence>MSIFLKVLTVVILLALVLIANTAYGIFSLRGLNDATLRINAAAVEIRYGAEMTRDLIALNRGEYRLAANPALHGQVQDFISENSQVFEARLAKSLEMAEGPQRAMLETMTASYHDYMTRVQDNMDLAKRAAGEASLRADILRRVEENTALAEQLRDQLQIYVAETERKAANLVTEAADSASFGQMAMIFFVIAGLIAGVSASMIISRRFMSAPLRHQVEGLQALSEGRFDFEISYRDARDEIGDIARTMMIFKEKAIEREQMLTMQAEDVRRKAERAERIREVTEAFRVEVDEAMGMLASSAQELEATAQSLSATAAETAAQSTTVASASTQAASNVQTVAGASEEMAASIKDVSTRILETSRLATSAEGEVSATTARVSSLKDGAASIGEVISLIKSIADQTNLLALNATIEAARAGEAGKGFAVVASEVKELANQTGRATEEITVQISKMQEDVETTVPAIERIAQIIGDLSRTSAMVASAAEEQAVTTTEISRNVQEAYAGTEEVSRTIAGVSEGAESTASGTAQVLSTAKAVSDRANRLTGQITSFINTVSAA</sequence>
<dbReference type="PANTHER" id="PTHR32089">
    <property type="entry name" value="METHYL-ACCEPTING CHEMOTAXIS PROTEIN MCPB"/>
    <property type="match status" value="1"/>
</dbReference>
<protein>
    <submittedName>
        <fullName evidence="7">Methyl-accepting chemotaxis protein</fullName>
    </submittedName>
</protein>
<name>A0ABW4JU87_9HYPH</name>
<dbReference type="InterPro" id="IPR004090">
    <property type="entry name" value="Chemotax_Me-accpt_rcpt"/>
</dbReference>
<evidence type="ECO:0000259" key="6">
    <source>
        <dbReference type="PROSITE" id="PS50885"/>
    </source>
</evidence>
<evidence type="ECO:0000313" key="8">
    <source>
        <dbReference type="Proteomes" id="UP001597327"/>
    </source>
</evidence>
<keyword evidence="4" id="KW-1133">Transmembrane helix</keyword>
<dbReference type="PRINTS" id="PR00260">
    <property type="entry name" value="CHEMTRNSDUCR"/>
</dbReference>
<comment type="similarity">
    <text evidence="2">Belongs to the methyl-accepting chemotaxis (MCP) protein family.</text>
</comment>
<dbReference type="SMART" id="SM00304">
    <property type="entry name" value="HAMP"/>
    <property type="match status" value="1"/>
</dbReference>